<organism evidence="5 6">
    <name type="scientific">Trema orientale</name>
    <name type="common">Charcoal tree</name>
    <name type="synonym">Celtis orientalis</name>
    <dbReference type="NCBI Taxonomy" id="63057"/>
    <lineage>
        <taxon>Eukaryota</taxon>
        <taxon>Viridiplantae</taxon>
        <taxon>Streptophyta</taxon>
        <taxon>Embryophyta</taxon>
        <taxon>Tracheophyta</taxon>
        <taxon>Spermatophyta</taxon>
        <taxon>Magnoliopsida</taxon>
        <taxon>eudicotyledons</taxon>
        <taxon>Gunneridae</taxon>
        <taxon>Pentapetalae</taxon>
        <taxon>rosids</taxon>
        <taxon>fabids</taxon>
        <taxon>Rosales</taxon>
        <taxon>Cannabaceae</taxon>
        <taxon>Trema</taxon>
    </lineage>
</organism>
<dbReference type="InParanoid" id="A0A2P5EN18"/>
<evidence type="ECO:0000256" key="3">
    <source>
        <dbReference type="ARBA" id="ARBA00022821"/>
    </source>
</evidence>
<dbReference type="GO" id="GO:0006952">
    <property type="term" value="P:defense response"/>
    <property type="evidence" value="ECO:0007669"/>
    <property type="project" value="UniProtKB-KW"/>
</dbReference>
<comment type="caution">
    <text evidence="5">The sequence shown here is derived from an EMBL/GenBank/DDBJ whole genome shotgun (WGS) entry which is preliminary data.</text>
</comment>
<dbReference type="AlphaFoldDB" id="A0A2P5EN18"/>
<keyword evidence="3" id="KW-0611">Plant defense</keyword>
<dbReference type="OrthoDB" id="1743675at2759"/>
<name>A0A2P5EN18_TREOI</name>
<keyword evidence="2" id="KW-0547">Nucleotide-binding</keyword>
<evidence type="ECO:0000313" key="6">
    <source>
        <dbReference type="Proteomes" id="UP000237000"/>
    </source>
</evidence>
<dbReference type="InterPro" id="IPR041118">
    <property type="entry name" value="Rx_N"/>
</dbReference>
<proteinExistence type="predicted"/>
<keyword evidence="6" id="KW-1185">Reference proteome</keyword>
<evidence type="ECO:0000256" key="2">
    <source>
        <dbReference type="ARBA" id="ARBA00022741"/>
    </source>
</evidence>
<dbReference type="Gene3D" id="1.20.5.4130">
    <property type="match status" value="1"/>
</dbReference>
<dbReference type="Pfam" id="PF18052">
    <property type="entry name" value="Rx_N"/>
    <property type="match status" value="1"/>
</dbReference>
<accession>A0A2P5EN18</accession>
<evidence type="ECO:0000259" key="4">
    <source>
        <dbReference type="Pfam" id="PF18052"/>
    </source>
</evidence>
<protein>
    <recommendedName>
        <fullName evidence="4">Disease resistance N-terminal domain-containing protein</fullName>
    </recommendedName>
</protein>
<dbReference type="GO" id="GO:0000166">
    <property type="term" value="F:nucleotide binding"/>
    <property type="evidence" value="ECO:0007669"/>
    <property type="project" value="UniProtKB-KW"/>
</dbReference>
<evidence type="ECO:0000256" key="1">
    <source>
        <dbReference type="ARBA" id="ARBA00022737"/>
    </source>
</evidence>
<gene>
    <name evidence="5" type="ORF">TorRG33x02_173100</name>
</gene>
<feature type="domain" description="Disease resistance N-terminal" evidence="4">
    <location>
        <begin position="2"/>
        <end position="55"/>
    </location>
</feature>
<keyword evidence="1" id="KW-0677">Repeat</keyword>
<reference evidence="6" key="1">
    <citation type="submission" date="2016-06" db="EMBL/GenBank/DDBJ databases">
        <title>Parallel loss of symbiosis genes in relatives of nitrogen-fixing non-legume Parasponia.</title>
        <authorList>
            <person name="Van Velzen R."/>
            <person name="Holmer R."/>
            <person name="Bu F."/>
            <person name="Rutten L."/>
            <person name="Van Zeijl A."/>
            <person name="Liu W."/>
            <person name="Santuari L."/>
            <person name="Cao Q."/>
            <person name="Sharma T."/>
            <person name="Shen D."/>
            <person name="Roswanjaya Y."/>
            <person name="Wardhani T."/>
            <person name="Kalhor M.S."/>
            <person name="Jansen J."/>
            <person name="Van den Hoogen J."/>
            <person name="Gungor B."/>
            <person name="Hartog M."/>
            <person name="Hontelez J."/>
            <person name="Verver J."/>
            <person name="Yang W.-C."/>
            <person name="Schijlen E."/>
            <person name="Repin R."/>
            <person name="Schilthuizen M."/>
            <person name="Schranz E."/>
            <person name="Heidstra R."/>
            <person name="Miyata K."/>
            <person name="Fedorova E."/>
            <person name="Kohlen W."/>
            <person name="Bisseling T."/>
            <person name="Smit S."/>
            <person name="Geurts R."/>
        </authorList>
    </citation>
    <scope>NUCLEOTIDE SEQUENCE [LARGE SCALE GENOMIC DNA]</scope>
    <source>
        <strain evidence="6">cv. RG33-2</strain>
    </source>
</reference>
<sequence length="103" mass="12002">MLSSLTAVLDNAELEQISNRGVKEWLDELQESVYDVEDIVGETEYDALRLKVEAEFGNGSTNKVTNFFSTVFNNSTTDRERKTKMEDILDRLEYIEKRKVFWV</sequence>
<dbReference type="EMBL" id="JXTC01000124">
    <property type="protein sequence ID" value="PON86926.1"/>
    <property type="molecule type" value="Genomic_DNA"/>
</dbReference>
<evidence type="ECO:0000313" key="5">
    <source>
        <dbReference type="EMBL" id="PON86926.1"/>
    </source>
</evidence>
<dbReference type="Proteomes" id="UP000237000">
    <property type="component" value="Unassembled WGS sequence"/>
</dbReference>